<evidence type="ECO:0000259" key="1">
    <source>
        <dbReference type="PROSITE" id="PS50181"/>
    </source>
</evidence>
<dbReference type="InterPro" id="IPR013187">
    <property type="entry name" value="F-box-assoc_dom_typ3"/>
</dbReference>
<gene>
    <name evidence="2" type="ORF">BDA96_02G250600</name>
</gene>
<feature type="domain" description="F-box" evidence="1">
    <location>
        <begin position="15"/>
        <end position="61"/>
    </location>
</feature>
<dbReference type="NCBIfam" id="TIGR01640">
    <property type="entry name" value="F_box_assoc_1"/>
    <property type="match status" value="1"/>
</dbReference>
<organism evidence="2 3">
    <name type="scientific">Sorghum bicolor</name>
    <name type="common">Sorghum</name>
    <name type="synonym">Sorghum vulgare</name>
    <dbReference type="NCBI Taxonomy" id="4558"/>
    <lineage>
        <taxon>Eukaryota</taxon>
        <taxon>Viridiplantae</taxon>
        <taxon>Streptophyta</taxon>
        <taxon>Embryophyta</taxon>
        <taxon>Tracheophyta</taxon>
        <taxon>Spermatophyta</taxon>
        <taxon>Magnoliopsida</taxon>
        <taxon>Liliopsida</taxon>
        <taxon>Poales</taxon>
        <taxon>Poaceae</taxon>
        <taxon>PACMAD clade</taxon>
        <taxon>Panicoideae</taxon>
        <taxon>Andropogonodae</taxon>
        <taxon>Andropogoneae</taxon>
        <taxon>Sorghinae</taxon>
        <taxon>Sorghum</taxon>
    </lineage>
</organism>
<dbReference type="OMA" id="GPHFVHW"/>
<sequence>MASEETKSKKKKEEECIINGLPSHLVERIFLRLSVSTLLRCTEVCKQWHKDIRDPQFITGHLEHAPRCALLFFPQESVQGKTYPSDAIVFYEGWSQSAVAVPASTIKIANLATGECLHLDKPIKNLKGDHFSFYRFGFHPVTKEYKVTHFLGEHQNTSQGTFNVIQVYTLGSDKWKDVRSSEDLSLSCVKNSGVVNTDDAKASWKHVVISFDLSEESFARIQLPDSTLGGYRRYWITEINGKVCIATDEVHQHRPRILSSKLQIWTLCSKLESRWSQMYSLPHTNNYLPGPHFVHWDKIMMQSILGDLCSYELFGEACETKLSKKVNLLNFSPHKPDNVQSFICVKSLVRLDAYKKVGIVRGSKQQGGWGLKKWEAWERDICSVENMWEKVYKSEQIALALAHHLSTAAKMVLQRVPDEVTRQQISMEIDQALQHLPDCRDQHRRPQRRLNWVEWKRDGEKLAARVNRLNDITKV</sequence>
<dbReference type="SMART" id="SM00256">
    <property type="entry name" value="FBOX"/>
    <property type="match status" value="1"/>
</dbReference>
<evidence type="ECO:0000313" key="3">
    <source>
        <dbReference type="Proteomes" id="UP000807115"/>
    </source>
</evidence>
<reference evidence="2" key="1">
    <citation type="journal article" date="2019" name="BMC Genomics">
        <title>A new reference genome for Sorghum bicolor reveals high levels of sequence similarity between sweet and grain genotypes: implications for the genetics of sugar metabolism.</title>
        <authorList>
            <person name="Cooper E.A."/>
            <person name="Brenton Z.W."/>
            <person name="Flinn B.S."/>
            <person name="Jenkins J."/>
            <person name="Shu S."/>
            <person name="Flowers D."/>
            <person name="Luo F."/>
            <person name="Wang Y."/>
            <person name="Xia P."/>
            <person name="Barry K."/>
            <person name="Daum C."/>
            <person name="Lipzen A."/>
            <person name="Yoshinaga Y."/>
            <person name="Schmutz J."/>
            <person name="Saski C."/>
            <person name="Vermerris W."/>
            <person name="Kresovich S."/>
        </authorList>
    </citation>
    <scope>NUCLEOTIDE SEQUENCE</scope>
</reference>
<dbReference type="Gene3D" id="1.20.1280.50">
    <property type="match status" value="1"/>
</dbReference>
<dbReference type="PANTHER" id="PTHR31111">
    <property type="entry name" value="BNAA05G37150D PROTEIN-RELATED"/>
    <property type="match status" value="1"/>
</dbReference>
<dbReference type="PANTHER" id="PTHR31111:SF133">
    <property type="entry name" value="OS07G0196600 PROTEIN"/>
    <property type="match status" value="1"/>
</dbReference>
<dbReference type="Pfam" id="PF08268">
    <property type="entry name" value="FBA_3"/>
    <property type="match status" value="1"/>
</dbReference>
<comment type="caution">
    <text evidence="2">The sequence shown here is derived from an EMBL/GenBank/DDBJ whole genome shotgun (WGS) entry which is preliminary data.</text>
</comment>
<dbReference type="InterPro" id="IPR036047">
    <property type="entry name" value="F-box-like_dom_sf"/>
</dbReference>
<dbReference type="Proteomes" id="UP000807115">
    <property type="component" value="Chromosome 2"/>
</dbReference>
<name>A0A921UU08_SORBI</name>
<dbReference type="Pfam" id="PF12937">
    <property type="entry name" value="F-box-like"/>
    <property type="match status" value="1"/>
</dbReference>
<dbReference type="AlphaFoldDB" id="A0A921UU08"/>
<evidence type="ECO:0000313" key="2">
    <source>
        <dbReference type="EMBL" id="KAG0544153.1"/>
    </source>
</evidence>
<dbReference type="InterPro" id="IPR017451">
    <property type="entry name" value="F-box-assoc_interact_dom"/>
</dbReference>
<dbReference type="PROSITE" id="PS50181">
    <property type="entry name" value="FBOX"/>
    <property type="match status" value="1"/>
</dbReference>
<accession>A0A921UU08</accession>
<proteinExistence type="predicted"/>
<dbReference type="EMBL" id="CM027681">
    <property type="protein sequence ID" value="KAG0544153.1"/>
    <property type="molecule type" value="Genomic_DNA"/>
</dbReference>
<dbReference type="SUPFAM" id="SSF81383">
    <property type="entry name" value="F-box domain"/>
    <property type="match status" value="1"/>
</dbReference>
<dbReference type="Gramene" id="EER96934">
    <property type="protein sequence ID" value="EER96934"/>
    <property type="gene ID" value="SORBI_3002G239450"/>
</dbReference>
<reference evidence="2" key="2">
    <citation type="submission" date="2020-10" db="EMBL/GenBank/DDBJ databases">
        <authorList>
            <person name="Cooper E.A."/>
            <person name="Brenton Z.W."/>
            <person name="Flinn B.S."/>
            <person name="Jenkins J."/>
            <person name="Shu S."/>
            <person name="Flowers D."/>
            <person name="Luo F."/>
            <person name="Wang Y."/>
            <person name="Xia P."/>
            <person name="Barry K."/>
            <person name="Daum C."/>
            <person name="Lipzen A."/>
            <person name="Yoshinaga Y."/>
            <person name="Schmutz J."/>
            <person name="Saski C."/>
            <person name="Vermerris W."/>
            <person name="Kresovich S."/>
        </authorList>
    </citation>
    <scope>NUCLEOTIDE SEQUENCE</scope>
</reference>
<dbReference type="InterPro" id="IPR001810">
    <property type="entry name" value="F-box_dom"/>
</dbReference>
<protein>
    <recommendedName>
        <fullName evidence="1">F-box domain-containing protein</fullName>
    </recommendedName>
</protein>